<dbReference type="PANTHER" id="PTHR43792">
    <property type="entry name" value="GNAT FAMILY, PUTATIVE (AFU_ORTHOLOGUE AFUA_3G00765)-RELATED-RELATED"/>
    <property type="match status" value="1"/>
</dbReference>
<sequence>MIIETERLILRPWRHEDRDAFAAIVGDPHVMRFYPNTRTRAQADAWMDKMITSLANKTGQFLAAERKSDAALLGLLGTANIEFDLPTAPRVEIGWVLGKNYWGHGYAPEGAAAVLADAFERRRLPEIVAFTARINLPSQRVMSKIGMTQDPAADFEHPRIPVGHRLRAHVLYRLANPHRR</sequence>
<dbReference type="RefSeq" id="WP_282220200.1">
    <property type="nucleotide sequence ID" value="NZ_CP118246.1"/>
</dbReference>
<evidence type="ECO:0000313" key="2">
    <source>
        <dbReference type="EMBL" id="WDR03813.1"/>
    </source>
</evidence>
<accession>A0ABY7YR55</accession>
<dbReference type="SUPFAM" id="SSF55729">
    <property type="entry name" value="Acyl-CoA N-acyltransferases (Nat)"/>
    <property type="match status" value="1"/>
</dbReference>
<keyword evidence="3" id="KW-1185">Reference proteome</keyword>
<dbReference type="PROSITE" id="PS51186">
    <property type="entry name" value="GNAT"/>
    <property type="match status" value="1"/>
</dbReference>
<dbReference type="PANTHER" id="PTHR43792:SF1">
    <property type="entry name" value="N-ACETYLTRANSFERASE DOMAIN-CONTAINING PROTEIN"/>
    <property type="match status" value="1"/>
</dbReference>
<dbReference type="Pfam" id="PF13302">
    <property type="entry name" value="Acetyltransf_3"/>
    <property type="match status" value="1"/>
</dbReference>
<feature type="domain" description="N-acetyltransferase" evidence="1">
    <location>
        <begin position="8"/>
        <end position="177"/>
    </location>
</feature>
<dbReference type="InterPro" id="IPR000182">
    <property type="entry name" value="GNAT_dom"/>
</dbReference>
<reference evidence="2 3" key="1">
    <citation type="submission" date="2023-02" db="EMBL/GenBank/DDBJ databases">
        <title>Devosia algicola sp. nov., isolated from the phycosphere of marine algae.</title>
        <authorList>
            <person name="Kim J.M."/>
            <person name="Lee J.K."/>
            <person name="Choi B.J."/>
            <person name="Bayburt H."/>
            <person name="Jeon C.O."/>
        </authorList>
    </citation>
    <scope>NUCLEOTIDE SEQUENCE [LARGE SCALE GENOMIC DNA]</scope>
    <source>
        <strain evidence="2 3">G20-9</strain>
    </source>
</reference>
<gene>
    <name evidence="2" type="ORF">PSQ19_07155</name>
</gene>
<evidence type="ECO:0000313" key="3">
    <source>
        <dbReference type="Proteomes" id="UP001220530"/>
    </source>
</evidence>
<dbReference type="Proteomes" id="UP001220530">
    <property type="component" value="Chromosome"/>
</dbReference>
<dbReference type="InterPro" id="IPR051531">
    <property type="entry name" value="N-acetyltransferase"/>
</dbReference>
<dbReference type="Gene3D" id="3.40.630.30">
    <property type="match status" value="1"/>
</dbReference>
<evidence type="ECO:0000259" key="1">
    <source>
        <dbReference type="PROSITE" id="PS51186"/>
    </source>
</evidence>
<name>A0ABY7YR55_9HYPH</name>
<organism evidence="2 3">
    <name type="scientific">Devosia algicola</name>
    <dbReference type="NCBI Taxonomy" id="3026418"/>
    <lineage>
        <taxon>Bacteria</taxon>
        <taxon>Pseudomonadati</taxon>
        <taxon>Pseudomonadota</taxon>
        <taxon>Alphaproteobacteria</taxon>
        <taxon>Hyphomicrobiales</taxon>
        <taxon>Devosiaceae</taxon>
        <taxon>Devosia</taxon>
    </lineage>
</organism>
<dbReference type="EMBL" id="CP118246">
    <property type="protein sequence ID" value="WDR03813.1"/>
    <property type="molecule type" value="Genomic_DNA"/>
</dbReference>
<dbReference type="InterPro" id="IPR016181">
    <property type="entry name" value="Acyl_CoA_acyltransferase"/>
</dbReference>
<protein>
    <submittedName>
        <fullName evidence="2">GNAT family N-acetyltransferase</fullName>
    </submittedName>
</protein>
<proteinExistence type="predicted"/>